<feature type="region of interest" description="Disordered" evidence="2">
    <location>
        <begin position="303"/>
        <end position="324"/>
    </location>
</feature>
<sequence length="341" mass="40488">MGGEEIYVVREGETLQTISVKCNCLSILDDNPQILDSDDLGPGTARRQKIERNLFFHLKSFLQGCLSMSYKKLIKFSIVLNISRLHLVKCDQDYYPGRRKRGKDYKDDLLSPLYFSWAVDGRIFVEFYFGFVAIHVAEQMILDDEEENPENTNVKELDLDAARAERQLNRQLKKEAEEKGEEFKAAKLLRNVEMDEYDLMHWRRSLEEKEALIRDISVRKALGLPLEEPGRYDVNTKFWKNRYDPENPLYHYDYWGEPKNSENSRKQRIADNHNKSIVGNGKVWYHMSYEECIKQRIRHEDRMKNATKEMEEEEEKEEEEDELDFDYSILDDLMNLEKRAN</sequence>
<feature type="coiled-coil region" evidence="1">
    <location>
        <begin position="154"/>
        <end position="189"/>
    </location>
</feature>
<evidence type="ECO:0000313" key="4">
    <source>
        <dbReference type="Proteomes" id="UP000636800"/>
    </source>
</evidence>
<dbReference type="GO" id="GO:0000427">
    <property type="term" value="C:plastid-encoded plastid RNA polymerase complex"/>
    <property type="evidence" value="ECO:0007669"/>
    <property type="project" value="InterPro"/>
</dbReference>
<dbReference type="CDD" id="cd00118">
    <property type="entry name" value="LysM"/>
    <property type="match status" value="1"/>
</dbReference>
<evidence type="ECO:0000256" key="1">
    <source>
        <dbReference type="SAM" id="Coils"/>
    </source>
</evidence>
<dbReference type="Proteomes" id="UP000636800">
    <property type="component" value="Chromosome 1"/>
</dbReference>
<evidence type="ECO:0008006" key="5">
    <source>
        <dbReference type="Google" id="ProtNLM"/>
    </source>
</evidence>
<feature type="compositionally biased region" description="Acidic residues" evidence="2">
    <location>
        <begin position="310"/>
        <end position="324"/>
    </location>
</feature>
<evidence type="ECO:0000256" key="2">
    <source>
        <dbReference type="SAM" id="MobiDB-lite"/>
    </source>
</evidence>
<protein>
    <recommendedName>
        <fullName evidence="5">LysM domain-containing protein</fullName>
    </recommendedName>
</protein>
<proteinExistence type="predicted"/>
<evidence type="ECO:0000313" key="3">
    <source>
        <dbReference type="EMBL" id="KAG0498884.1"/>
    </source>
</evidence>
<dbReference type="GO" id="GO:0003723">
    <property type="term" value="F:RNA binding"/>
    <property type="evidence" value="ECO:0007669"/>
    <property type="project" value="InterPro"/>
</dbReference>
<dbReference type="PANTHER" id="PTHR36371">
    <property type="entry name" value="PROTEIN PLASTID TRANSCRIPTIONALLY ACTIVE 10"/>
    <property type="match status" value="1"/>
</dbReference>
<dbReference type="OrthoDB" id="6108017at2759"/>
<dbReference type="AlphaFoldDB" id="A0A835S081"/>
<dbReference type="EMBL" id="JADCNL010000001">
    <property type="protein sequence ID" value="KAG0498884.1"/>
    <property type="molecule type" value="Genomic_DNA"/>
</dbReference>
<keyword evidence="4" id="KW-1185">Reference proteome</keyword>
<keyword evidence="1" id="KW-0175">Coiled coil</keyword>
<dbReference type="InterPro" id="IPR018392">
    <property type="entry name" value="LysM"/>
</dbReference>
<dbReference type="InterPro" id="IPR044967">
    <property type="entry name" value="PTAC10"/>
</dbReference>
<dbReference type="GO" id="GO:0009507">
    <property type="term" value="C:chloroplast"/>
    <property type="evidence" value="ECO:0007669"/>
    <property type="project" value="TreeGrafter"/>
</dbReference>
<reference evidence="3 4" key="1">
    <citation type="journal article" date="2020" name="Nat. Food">
        <title>A phased Vanilla planifolia genome enables genetic improvement of flavour and production.</title>
        <authorList>
            <person name="Hasing T."/>
            <person name="Tang H."/>
            <person name="Brym M."/>
            <person name="Khazi F."/>
            <person name="Huang T."/>
            <person name="Chambers A.H."/>
        </authorList>
    </citation>
    <scope>NUCLEOTIDE SEQUENCE [LARGE SCALE GENOMIC DNA]</scope>
    <source>
        <tissue evidence="3">Leaf</tissue>
    </source>
</reference>
<comment type="caution">
    <text evidence="3">The sequence shown here is derived from an EMBL/GenBank/DDBJ whole genome shotgun (WGS) entry which is preliminary data.</text>
</comment>
<gene>
    <name evidence="3" type="ORF">HPP92_003575</name>
</gene>
<organism evidence="3 4">
    <name type="scientific">Vanilla planifolia</name>
    <name type="common">Vanilla</name>
    <dbReference type="NCBI Taxonomy" id="51239"/>
    <lineage>
        <taxon>Eukaryota</taxon>
        <taxon>Viridiplantae</taxon>
        <taxon>Streptophyta</taxon>
        <taxon>Embryophyta</taxon>
        <taxon>Tracheophyta</taxon>
        <taxon>Spermatophyta</taxon>
        <taxon>Magnoliopsida</taxon>
        <taxon>Liliopsida</taxon>
        <taxon>Asparagales</taxon>
        <taxon>Orchidaceae</taxon>
        <taxon>Vanilloideae</taxon>
        <taxon>Vanilleae</taxon>
        <taxon>Vanilla</taxon>
    </lineage>
</organism>
<dbReference type="PANTHER" id="PTHR36371:SF1">
    <property type="entry name" value="PROTEIN PLASTID TRANSCRIPTIONALLY ACTIVE 10"/>
    <property type="match status" value="1"/>
</dbReference>
<name>A0A835S081_VANPL</name>
<accession>A0A835S081</accession>